<dbReference type="SUPFAM" id="SSF57850">
    <property type="entry name" value="RING/U-box"/>
    <property type="match status" value="1"/>
</dbReference>
<evidence type="ECO:0000259" key="5">
    <source>
        <dbReference type="PROSITE" id="PS50089"/>
    </source>
</evidence>
<reference evidence="6" key="1">
    <citation type="journal article" date="2020" name="Stud. Mycol.">
        <title>101 Dothideomycetes genomes: a test case for predicting lifestyles and emergence of pathogens.</title>
        <authorList>
            <person name="Haridas S."/>
            <person name="Albert R."/>
            <person name="Binder M."/>
            <person name="Bloem J."/>
            <person name="Labutti K."/>
            <person name="Salamov A."/>
            <person name="Andreopoulos B."/>
            <person name="Baker S."/>
            <person name="Barry K."/>
            <person name="Bills G."/>
            <person name="Bluhm B."/>
            <person name="Cannon C."/>
            <person name="Castanera R."/>
            <person name="Culley D."/>
            <person name="Daum C."/>
            <person name="Ezra D."/>
            <person name="Gonzalez J."/>
            <person name="Henrissat B."/>
            <person name="Kuo A."/>
            <person name="Liang C."/>
            <person name="Lipzen A."/>
            <person name="Lutzoni F."/>
            <person name="Magnuson J."/>
            <person name="Mondo S."/>
            <person name="Nolan M."/>
            <person name="Ohm R."/>
            <person name="Pangilinan J."/>
            <person name="Park H.-J."/>
            <person name="Ramirez L."/>
            <person name="Alfaro M."/>
            <person name="Sun H."/>
            <person name="Tritt A."/>
            <person name="Yoshinaga Y."/>
            <person name="Zwiers L.-H."/>
            <person name="Turgeon B."/>
            <person name="Goodwin S."/>
            <person name="Spatafora J."/>
            <person name="Crous P."/>
            <person name="Grigoriev I."/>
        </authorList>
    </citation>
    <scope>NUCLEOTIDE SEQUENCE</scope>
    <source>
        <strain evidence="6">CBS 122681</strain>
    </source>
</reference>
<dbReference type="Proteomes" id="UP000799324">
    <property type="component" value="Unassembled WGS sequence"/>
</dbReference>
<name>A0A6A6SPT3_9PLEO</name>
<keyword evidence="2 4" id="KW-0863">Zinc-finger</keyword>
<evidence type="ECO:0000313" key="7">
    <source>
        <dbReference type="Proteomes" id="UP000799324"/>
    </source>
</evidence>
<dbReference type="Gene3D" id="3.30.40.10">
    <property type="entry name" value="Zinc/RING finger domain, C3HC4 (zinc finger)"/>
    <property type="match status" value="1"/>
</dbReference>
<dbReference type="PANTHER" id="PTHR45798:SF97">
    <property type="entry name" value="ALCOHOL-SENSITIVE RING FINGER PROTEIN 1"/>
    <property type="match status" value="1"/>
</dbReference>
<keyword evidence="1" id="KW-0479">Metal-binding</keyword>
<dbReference type="AlphaFoldDB" id="A0A6A6SPT3"/>
<dbReference type="EMBL" id="MU004476">
    <property type="protein sequence ID" value="KAF2649855.1"/>
    <property type="molecule type" value="Genomic_DNA"/>
</dbReference>
<feature type="domain" description="RING-type" evidence="5">
    <location>
        <begin position="115"/>
        <end position="163"/>
    </location>
</feature>
<keyword evidence="3" id="KW-0862">Zinc</keyword>
<accession>A0A6A6SPT3</accession>
<evidence type="ECO:0000256" key="2">
    <source>
        <dbReference type="ARBA" id="ARBA00022771"/>
    </source>
</evidence>
<organism evidence="6 7">
    <name type="scientific">Lophiostoma macrostomum CBS 122681</name>
    <dbReference type="NCBI Taxonomy" id="1314788"/>
    <lineage>
        <taxon>Eukaryota</taxon>
        <taxon>Fungi</taxon>
        <taxon>Dikarya</taxon>
        <taxon>Ascomycota</taxon>
        <taxon>Pezizomycotina</taxon>
        <taxon>Dothideomycetes</taxon>
        <taxon>Pleosporomycetidae</taxon>
        <taxon>Pleosporales</taxon>
        <taxon>Lophiostomataceae</taxon>
        <taxon>Lophiostoma</taxon>
    </lineage>
</organism>
<keyword evidence="7" id="KW-1185">Reference proteome</keyword>
<dbReference type="GO" id="GO:0008270">
    <property type="term" value="F:zinc ion binding"/>
    <property type="evidence" value="ECO:0007669"/>
    <property type="project" value="UniProtKB-KW"/>
</dbReference>
<evidence type="ECO:0000256" key="4">
    <source>
        <dbReference type="PROSITE-ProRule" id="PRU00175"/>
    </source>
</evidence>
<evidence type="ECO:0000313" key="6">
    <source>
        <dbReference type="EMBL" id="KAF2649855.1"/>
    </source>
</evidence>
<dbReference type="InterPro" id="IPR001841">
    <property type="entry name" value="Znf_RING"/>
</dbReference>
<dbReference type="InterPro" id="IPR052788">
    <property type="entry name" value="RING-type_E3_ligase_ATL"/>
</dbReference>
<proteinExistence type="predicted"/>
<dbReference type="PROSITE" id="PS50089">
    <property type="entry name" value="ZF_RING_2"/>
    <property type="match status" value="1"/>
</dbReference>
<evidence type="ECO:0000256" key="3">
    <source>
        <dbReference type="ARBA" id="ARBA00022833"/>
    </source>
</evidence>
<dbReference type="OrthoDB" id="8062037at2759"/>
<evidence type="ECO:0000256" key="1">
    <source>
        <dbReference type="ARBA" id="ARBA00022723"/>
    </source>
</evidence>
<dbReference type="Pfam" id="PF13639">
    <property type="entry name" value="zf-RING_2"/>
    <property type="match status" value="1"/>
</dbReference>
<sequence length="240" mass="27920">MRQWIATRVLWVQAKKEAGEECYTASKRYSDNAYDTRFLDRHLSADSLWILDPSILVGLEILTLMLEVTEIDMCILRMLSTVKHLQRPGRIRIETITEPCTKKAMNSKDAQDHECLMCCATYAPKYSETKATEPAVKTKCGHIFGRDCLQEWLKKSETCPNCRTEIAGIGVQLSKGARTVYKKTRQIEARRMKLDEEIDSYFLRRPEVCYGEQMRELLDELRKIRRDAFAQETRLDKIKV</sequence>
<dbReference type="InterPro" id="IPR013083">
    <property type="entry name" value="Znf_RING/FYVE/PHD"/>
</dbReference>
<protein>
    <recommendedName>
        <fullName evidence="5">RING-type domain-containing protein</fullName>
    </recommendedName>
</protein>
<gene>
    <name evidence="6" type="ORF">K491DRAFT_697762</name>
</gene>
<dbReference type="PANTHER" id="PTHR45798">
    <property type="entry name" value="RING-H2 FINGER PROTEIN ATL61-RELATED-RELATED"/>
    <property type="match status" value="1"/>
</dbReference>